<evidence type="ECO:0000256" key="7">
    <source>
        <dbReference type="ARBA" id="ARBA00022927"/>
    </source>
</evidence>
<dbReference type="AlphaFoldDB" id="F3Z043"/>
<dbReference type="SUPFAM" id="SSF74653">
    <property type="entry name" value="TolA/TonB C-terminal domain"/>
    <property type="match status" value="1"/>
</dbReference>
<dbReference type="GO" id="GO:0055085">
    <property type="term" value="P:transmembrane transport"/>
    <property type="evidence" value="ECO:0007669"/>
    <property type="project" value="InterPro"/>
</dbReference>
<dbReference type="HOGENOM" id="CLU_070019_0_0_7"/>
<dbReference type="PANTHER" id="PTHR33446">
    <property type="entry name" value="PROTEIN TONB-RELATED"/>
    <property type="match status" value="1"/>
</dbReference>
<feature type="domain" description="TonB C-terminal" evidence="11">
    <location>
        <begin position="198"/>
        <end position="285"/>
    </location>
</feature>
<feature type="region of interest" description="Disordered" evidence="10">
    <location>
        <begin position="52"/>
        <end position="139"/>
    </location>
</feature>
<dbReference type="GO" id="GO:0005886">
    <property type="term" value="C:plasma membrane"/>
    <property type="evidence" value="ECO:0007669"/>
    <property type="project" value="UniProtKB-SubCell"/>
</dbReference>
<dbReference type="EMBL" id="CP003221">
    <property type="protein sequence ID" value="EGJ52072.1"/>
    <property type="molecule type" value="Genomic_DNA"/>
</dbReference>
<dbReference type="PROSITE" id="PS52015">
    <property type="entry name" value="TONB_CTD"/>
    <property type="match status" value="1"/>
</dbReference>
<evidence type="ECO:0000259" key="11">
    <source>
        <dbReference type="PROSITE" id="PS52015"/>
    </source>
</evidence>
<dbReference type="Pfam" id="PF13103">
    <property type="entry name" value="TonB_2"/>
    <property type="match status" value="1"/>
</dbReference>
<evidence type="ECO:0000256" key="8">
    <source>
        <dbReference type="ARBA" id="ARBA00022989"/>
    </source>
</evidence>
<evidence type="ECO:0000256" key="9">
    <source>
        <dbReference type="ARBA" id="ARBA00023136"/>
    </source>
</evidence>
<dbReference type="InterPro" id="IPR037682">
    <property type="entry name" value="TonB_C"/>
</dbReference>
<evidence type="ECO:0000313" key="13">
    <source>
        <dbReference type="Proteomes" id="UP000007844"/>
    </source>
</evidence>
<dbReference type="NCBIfam" id="TIGR01352">
    <property type="entry name" value="tonB_Cterm"/>
    <property type="match status" value="1"/>
</dbReference>
<feature type="compositionally biased region" description="Basic and acidic residues" evidence="10">
    <location>
        <begin position="94"/>
        <end position="138"/>
    </location>
</feature>
<keyword evidence="13" id="KW-1185">Reference proteome</keyword>
<keyword evidence="5" id="KW-0997">Cell inner membrane</keyword>
<evidence type="ECO:0000256" key="1">
    <source>
        <dbReference type="ARBA" id="ARBA00004383"/>
    </source>
</evidence>
<evidence type="ECO:0000256" key="6">
    <source>
        <dbReference type="ARBA" id="ARBA00022692"/>
    </source>
</evidence>
<evidence type="ECO:0000256" key="2">
    <source>
        <dbReference type="ARBA" id="ARBA00006555"/>
    </source>
</evidence>
<gene>
    <name evidence="12" type="ORF">Desaf_3796</name>
</gene>
<keyword evidence="8" id="KW-1133">Transmembrane helix</keyword>
<evidence type="ECO:0000313" key="12">
    <source>
        <dbReference type="EMBL" id="EGJ52072.1"/>
    </source>
</evidence>
<protein>
    <submittedName>
        <fullName evidence="12">Protein TolA</fullName>
    </submittedName>
</protein>
<reference evidence="12 13" key="1">
    <citation type="journal article" date="2011" name="J. Bacteriol.">
        <title>Genome sequence of the mercury-methylating and pleomorphic Desulfovibrio africanus Strain Walvis Bay.</title>
        <authorList>
            <person name="Brown S.D."/>
            <person name="Wall J.D."/>
            <person name="Kucken A.M."/>
            <person name="Gilmour C.C."/>
            <person name="Podar M."/>
            <person name="Brandt C.C."/>
            <person name="Teshima H."/>
            <person name="Detter J.C."/>
            <person name="Han C.S."/>
            <person name="Land M.L."/>
            <person name="Lucas S."/>
            <person name="Han J."/>
            <person name="Pennacchio L."/>
            <person name="Nolan M."/>
            <person name="Pitluck S."/>
            <person name="Woyke T."/>
            <person name="Goodwin L."/>
            <person name="Palumbo A.V."/>
            <person name="Elias D.A."/>
        </authorList>
    </citation>
    <scope>NUCLEOTIDE SEQUENCE [LARGE SCALE GENOMIC DNA]</scope>
    <source>
        <strain evidence="12 13">Walvis Bay</strain>
    </source>
</reference>
<evidence type="ECO:0000256" key="5">
    <source>
        <dbReference type="ARBA" id="ARBA00022519"/>
    </source>
</evidence>
<dbReference type="STRING" id="690850.Desaf_3796"/>
<name>F3Z043_DESAF</name>
<comment type="subcellular location">
    <subcellularLocation>
        <location evidence="1">Cell inner membrane</location>
        <topology evidence="1">Single-pass membrane protein</topology>
        <orientation evidence="1">Periplasmic side</orientation>
    </subcellularLocation>
</comment>
<dbReference type="RefSeq" id="WP_014261665.1">
    <property type="nucleotide sequence ID" value="NC_016629.1"/>
</dbReference>
<dbReference type="Gene3D" id="3.30.1150.10">
    <property type="match status" value="1"/>
</dbReference>
<keyword evidence="3" id="KW-0813">Transport</keyword>
<proteinExistence type="inferred from homology"/>
<dbReference type="Proteomes" id="UP000007844">
    <property type="component" value="Chromosome"/>
</dbReference>
<dbReference type="InterPro" id="IPR006260">
    <property type="entry name" value="TonB/TolA_C"/>
</dbReference>
<keyword evidence="9" id="KW-0472">Membrane</keyword>
<evidence type="ECO:0000256" key="4">
    <source>
        <dbReference type="ARBA" id="ARBA00022475"/>
    </source>
</evidence>
<organism evidence="12 13">
    <name type="scientific">Desulfocurvibacter africanus subsp. africanus str. Walvis Bay</name>
    <dbReference type="NCBI Taxonomy" id="690850"/>
    <lineage>
        <taxon>Bacteria</taxon>
        <taxon>Pseudomonadati</taxon>
        <taxon>Thermodesulfobacteriota</taxon>
        <taxon>Desulfovibrionia</taxon>
        <taxon>Desulfovibrionales</taxon>
        <taxon>Desulfovibrionaceae</taxon>
        <taxon>Desulfocurvibacter</taxon>
    </lineage>
</organism>
<keyword evidence="6" id="KW-0812">Transmembrane</keyword>
<evidence type="ECO:0000256" key="10">
    <source>
        <dbReference type="SAM" id="MobiDB-lite"/>
    </source>
</evidence>
<dbReference type="KEGG" id="daf:Desaf_3796"/>
<sequence length="285" mass="30257">MVQMKSLALTLSIFLHVALFGMALYMSRGTHVRVDLDVPVYNVDLVSLGRPGPAPKAPPVPVEQPKAPEAPKAPPAPEAKAVDIKEQPAPQPKPEAKPAPEAKPEAKPKPKQPEATEISPKKTDKAPLKPKAKPKEPTAQEIMAEALKAAKTDASKKPQPSPQEVLKRELAELQKEVGSSPAAATAAGNVGASTGQQVYAQDAVARIKPNWRYPLAGTNQNLSAAVEMSVTPDGTITAFKLLKPSGRADFDASVLKAVDETKKLSPPPAGMRTIQITFHLQDLKG</sequence>
<feature type="compositionally biased region" description="Pro residues" evidence="10">
    <location>
        <begin position="52"/>
        <end position="62"/>
    </location>
</feature>
<keyword evidence="4" id="KW-1003">Cell membrane</keyword>
<dbReference type="InterPro" id="IPR051045">
    <property type="entry name" value="TonB-dependent_transducer"/>
</dbReference>
<comment type="similarity">
    <text evidence="2">Belongs to the TonB family.</text>
</comment>
<evidence type="ECO:0000256" key="3">
    <source>
        <dbReference type="ARBA" id="ARBA00022448"/>
    </source>
</evidence>
<dbReference type="eggNOG" id="COG3064">
    <property type="taxonomic scope" value="Bacteria"/>
</dbReference>
<keyword evidence="7" id="KW-0653">Protein transport</keyword>
<accession>F3Z043</accession>
<dbReference type="GO" id="GO:0015031">
    <property type="term" value="P:protein transport"/>
    <property type="evidence" value="ECO:0007669"/>
    <property type="project" value="UniProtKB-KW"/>
</dbReference>